<evidence type="ECO:0000259" key="2">
    <source>
        <dbReference type="Pfam" id="PF07687"/>
    </source>
</evidence>
<protein>
    <recommendedName>
        <fullName evidence="1">Peptidase M20 domain-containing protein 2</fullName>
    </recommendedName>
</protein>
<dbReference type="GO" id="GO:0071713">
    <property type="term" value="F:para-aminobenzoyl-glutamate hydrolase activity"/>
    <property type="evidence" value="ECO:0007669"/>
    <property type="project" value="TreeGrafter"/>
</dbReference>
<dbReference type="InterPro" id="IPR052030">
    <property type="entry name" value="Peptidase_M20/M20A_hydrolases"/>
</dbReference>
<comment type="similarity">
    <text evidence="1">Belongs to the peptidase M20A family.</text>
</comment>
<dbReference type="AlphaFoldDB" id="A0AAU7GGB7"/>
<feature type="domain" description="Peptidase M20 dimerisation" evidence="2">
    <location>
        <begin position="184"/>
        <end position="275"/>
    </location>
</feature>
<accession>A0AAU7GGB7</accession>
<dbReference type="SUPFAM" id="SSF55031">
    <property type="entry name" value="Bacterial exopeptidase dimerisation domain"/>
    <property type="match status" value="1"/>
</dbReference>
<evidence type="ECO:0000256" key="1">
    <source>
        <dbReference type="PIRNR" id="PIRNR037226"/>
    </source>
</evidence>
<dbReference type="InterPro" id="IPR002933">
    <property type="entry name" value="Peptidase_M20"/>
</dbReference>
<dbReference type="InterPro" id="IPR011650">
    <property type="entry name" value="Peptidase_M20_dimer"/>
</dbReference>
<dbReference type="NCBIfam" id="TIGR01891">
    <property type="entry name" value="amidohydrolases"/>
    <property type="match status" value="1"/>
</dbReference>
<dbReference type="RefSeq" id="WP_348789892.1">
    <property type="nucleotide sequence ID" value="NZ_CP157390.1"/>
</dbReference>
<proteinExistence type="inferred from homology"/>
<dbReference type="Gene3D" id="3.40.630.10">
    <property type="entry name" value="Zn peptidases"/>
    <property type="match status" value="1"/>
</dbReference>
<dbReference type="GO" id="GO:0005737">
    <property type="term" value="C:cytoplasm"/>
    <property type="evidence" value="ECO:0007669"/>
    <property type="project" value="TreeGrafter"/>
</dbReference>
<dbReference type="Pfam" id="PF01546">
    <property type="entry name" value="Peptidase_M20"/>
    <property type="match status" value="1"/>
</dbReference>
<dbReference type="InterPro" id="IPR036264">
    <property type="entry name" value="Bact_exopeptidase_dim_dom"/>
</dbReference>
<dbReference type="InterPro" id="IPR017144">
    <property type="entry name" value="Xaa-Arg_dipeptidase"/>
</dbReference>
<sequence length="414" mass="42582">MTITETTTATYEGLGDLKQRIADTIRAAESRLIEISHDIHDHPETAFQEHHAAEVVAGALREAGFETAVGVYGLETAIEASYGSGDFVVTLCSEYDALPVIGHGCGHNIIATAGLGAALGLAAIADEAGITVKLLGTPAEEHGGGKVLMLEAGAWEDATVSLMVHGAPGIDIRCDNFTSQAVDRFRITYTGKAAHAAAAPTSGVNALDAATIALTSVGLLRQQLGSGVRVAAVIAEGGEVTNIIPAHTVIELEVRAFDLDELTDARRRVLACFEAGAIASGCTWEYVRTQPRYANLKQEPLLSGAWNDALAELGRETVALPGGATGGSTDMGNVSQVVPSIHPAIAVHGSSAPPHTVQFAADAATPAADRAAIDAAIGLAWAAATAALTPSVRDQLLARQAARPAGATRIAAEE</sequence>
<evidence type="ECO:0000313" key="3">
    <source>
        <dbReference type="EMBL" id="XBM49982.1"/>
    </source>
</evidence>
<dbReference type="Pfam" id="PF07687">
    <property type="entry name" value="M20_dimer"/>
    <property type="match status" value="1"/>
</dbReference>
<dbReference type="InterPro" id="IPR017439">
    <property type="entry name" value="Amidohydrolase"/>
</dbReference>
<dbReference type="FunFam" id="3.30.70.360:FF:000004">
    <property type="entry name" value="Peptidase M20 domain-containing protein 2"/>
    <property type="match status" value="1"/>
</dbReference>
<gene>
    <name evidence="3" type="ORF">AAME72_08950</name>
</gene>
<dbReference type="SUPFAM" id="SSF53187">
    <property type="entry name" value="Zn-dependent exopeptidases"/>
    <property type="match status" value="1"/>
</dbReference>
<reference evidence="3" key="1">
    <citation type="submission" date="2024-05" db="EMBL/GenBank/DDBJ databases">
        <title>The Natural Products Discovery Center: Release of the First 8490 Sequenced Strains for Exploring Actinobacteria Biosynthetic Diversity.</title>
        <authorList>
            <person name="Kalkreuter E."/>
            <person name="Kautsar S.A."/>
            <person name="Yang D."/>
            <person name="Bader C.D."/>
            <person name="Teijaro C.N."/>
            <person name="Fluegel L."/>
            <person name="Davis C.M."/>
            <person name="Simpson J.R."/>
            <person name="Lauterbach L."/>
            <person name="Steele A.D."/>
            <person name="Gui C."/>
            <person name="Meng S."/>
            <person name="Li G."/>
            <person name="Viehrig K."/>
            <person name="Ye F."/>
            <person name="Su P."/>
            <person name="Kiefer A.F."/>
            <person name="Nichols A."/>
            <person name="Cepeda A.J."/>
            <person name="Yan W."/>
            <person name="Fan B."/>
            <person name="Jiang Y."/>
            <person name="Adhikari A."/>
            <person name="Zheng C.-J."/>
            <person name="Schuster L."/>
            <person name="Cowan T.M."/>
            <person name="Smanski M.J."/>
            <person name="Chevrette M.G."/>
            <person name="de Carvalho L.P.S."/>
            <person name="Shen B."/>
        </authorList>
    </citation>
    <scope>NUCLEOTIDE SEQUENCE</scope>
    <source>
        <strain evidence="3">NPDC080035</strain>
    </source>
</reference>
<dbReference type="EMBL" id="CP157390">
    <property type="protein sequence ID" value="XBM49982.1"/>
    <property type="molecule type" value="Genomic_DNA"/>
</dbReference>
<dbReference type="Gene3D" id="3.30.70.360">
    <property type="match status" value="1"/>
</dbReference>
<dbReference type="PANTHER" id="PTHR30575">
    <property type="entry name" value="PEPTIDASE M20"/>
    <property type="match status" value="1"/>
</dbReference>
<dbReference type="PANTHER" id="PTHR30575:SF0">
    <property type="entry name" value="XAA-ARG DIPEPTIDASE"/>
    <property type="match status" value="1"/>
</dbReference>
<organism evidence="3">
    <name type="scientific">Leifsonia sp. NPDC080035</name>
    <dbReference type="NCBI Taxonomy" id="3143936"/>
    <lineage>
        <taxon>Bacteria</taxon>
        <taxon>Bacillati</taxon>
        <taxon>Actinomycetota</taxon>
        <taxon>Actinomycetes</taxon>
        <taxon>Micrococcales</taxon>
        <taxon>Microbacteriaceae</taxon>
        <taxon>Leifsonia</taxon>
    </lineage>
</organism>
<dbReference type="PIRSF" id="PIRSF037226">
    <property type="entry name" value="Amidohydrolase_ACY1L2_prd"/>
    <property type="match status" value="1"/>
</dbReference>
<name>A0AAU7GGB7_9MICO</name>
<dbReference type="GO" id="GO:0046657">
    <property type="term" value="P:folic acid catabolic process"/>
    <property type="evidence" value="ECO:0007669"/>
    <property type="project" value="TreeGrafter"/>
</dbReference>
<dbReference type="GO" id="GO:0016805">
    <property type="term" value="F:dipeptidase activity"/>
    <property type="evidence" value="ECO:0007669"/>
    <property type="project" value="InterPro"/>
</dbReference>